<accession>A0A9P9WCC1</accession>
<evidence type="ECO:0000259" key="1">
    <source>
        <dbReference type="PROSITE" id="PS50405"/>
    </source>
</evidence>
<evidence type="ECO:0000313" key="2">
    <source>
        <dbReference type="EMBL" id="KAI1856834.1"/>
    </source>
</evidence>
<dbReference type="PANTHER" id="PTHR44051:SF8">
    <property type="entry name" value="GLUTATHIONE S-TRANSFERASE GSTA"/>
    <property type="match status" value="1"/>
</dbReference>
<dbReference type="PANTHER" id="PTHR44051">
    <property type="entry name" value="GLUTATHIONE S-TRANSFERASE-RELATED"/>
    <property type="match status" value="1"/>
</dbReference>
<name>A0A9P9WCC1_9PEZI</name>
<organism evidence="2 3">
    <name type="scientific">Neoarthrinium moseri</name>
    <dbReference type="NCBI Taxonomy" id="1658444"/>
    <lineage>
        <taxon>Eukaryota</taxon>
        <taxon>Fungi</taxon>
        <taxon>Dikarya</taxon>
        <taxon>Ascomycota</taxon>
        <taxon>Pezizomycotina</taxon>
        <taxon>Sordariomycetes</taxon>
        <taxon>Xylariomycetidae</taxon>
        <taxon>Amphisphaeriales</taxon>
        <taxon>Apiosporaceae</taxon>
        <taxon>Neoarthrinium</taxon>
    </lineage>
</organism>
<keyword evidence="3" id="KW-1185">Reference proteome</keyword>
<dbReference type="EMBL" id="JAFIMR010000042">
    <property type="protein sequence ID" value="KAI1856834.1"/>
    <property type="molecule type" value="Genomic_DNA"/>
</dbReference>
<gene>
    <name evidence="2" type="ORF">JX265_011475</name>
</gene>
<comment type="caution">
    <text evidence="2">The sequence shown here is derived from an EMBL/GenBank/DDBJ whole genome shotgun (WGS) entry which is preliminary data.</text>
</comment>
<feature type="domain" description="GST C-terminal" evidence="1">
    <location>
        <begin position="107"/>
        <end position="237"/>
    </location>
</feature>
<evidence type="ECO:0000313" key="3">
    <source>
        <dbReference type="Proteomes" id="UP000829685"/>
    </source>
</evidence>
<dbReference type="SUPFAM" id="SSF47616">
    <property type="entry name" value="GST C-terminal domain-like"/>
    <property type="match status" value="1"/>
</dbReference>
<dbReference type="AlphaFoldDB" id="A0A9P9WCC1"/>
<sequence>MSSPSPSLTLYNGPGSCSLVPHILLNHLSLPFQTVTMAFATREGGKWAAADGSMTHAEYVRKVNPAGLVPALGVGHGGDVIVEMAGLLNYIVLLAGGDRAEGLLGRTTFEKAQVAQWTAFLSGTLHGQGFGSLFRPQRFVGDERSLYEIVRAQGRKTIEVAFGRIEERLRQGDGRRFMVGNERTVVDFYMYVFYRWGCENGFDMLQKYSEYSRAAQELEGVEAVKETLKLDGLKACFHEDGDSAAAAL</sequence>
<dbReference type="SUPFAM" id="SSF52833">
    <property type="entry name" value="Thioredoxin-like"/>
    <property type="match status" value="1"/>
</dbReference>
<dbReference type="InterPro" id="IPR036282">
    <property type="entry name" value="Glutathione-S-Trfase_C_sf"/>
</dbReference>
<dbReference type="CDD" id="cd03057">
    <property type="entry name" value="GST_N_Beta"/>
    <property type="match status" value="1"/>
</dbReference>
<dbReference type="Gene3D" id="3.40.30.10">
    <property type="entry name" value="Glutaredoxin"/>
    <property type="match status" value="1"/>
</dbReference>
<dbReference type="InterPro" id="IPR036249">
    <property type="entry name" value="Thioredoxin-like_sf"/>
</dbReference>
<dbReference type="Gene3D" id="1.20.1050.10">
    <property type="match status" value="1"/>
</dbReference>
<dbReference type="PROSITE" id="PS50405">
    <property type="entry name" value="GST_CTER"/>
    <property type="match status" value="1"/>
</dbReference>
<proteinExistence type="predicted"/>
<dbReference type="Proteomes" id="UP000829685">
    <property type="component" value="Unassembled WGS sequence"/>
</dbReference>
<dbReference type="InterPro" id="IPR010987">
    <property type="entry name" value="Glutathione-S-Trfase_C-like"/>
</dbReference>
<protein>
    <recommendedName>
        <fullName evidence="1">GST C-terminal domain-containing protein</fullName>
    </recommendedName>
</protein>
<reference evidence="2" key="1">
    <citation type="submission" date="2021-03" db="EMBL/GenBank/DDBJ databases">
        <title>Revisited historic fungal species revealed as producer of novel bioactive compounds through whole genome sequencing and comparative genomics.</title>
        <authorList>
            <person name="Vignolle G.A."/>
            <person name="Hochenegger N."/>
            <person name="Mach R.L."/>
            <person name="Mach-Aigner A.R."/>
            <person name="Javad Rahimi M."/>
            <person name="Salim K.A."/>
            <person name="Chan C.M."/>
            <person name="Lim L.B.L."/>
            <person name="Cai F."/>
            <person name="Druzhinina I.S."/>
            <person name="U'Ren J.M."/>
            <person name="Derntl C."/>
        </authorList>
    </citation>
    <scope>NUCLEOTIDE SEQUENCE</scope>
    <source>
        <strain evidence="2">TUCIM 5799</strain>
    </source>
</reference>